<feature type="coiled-coil region" evidence="1">
    <location>
        <begin position="368"/>
        <end position="402"/>
    </location>
</feature>
<dbReference type="Pfam" id="PF00350">
    <property type="entry name" value="Dynamin_N"/>
    <property type="match status" value="1"/>
</dbReference>
<dbReference type="Gene3D" id="3.40.50.300">
    <property type="entry name" value="P-loop containing nucleotide triphosphate hydrolases"/>
    <property type="match status" value="1"/>
</dbReference>
<evidence type="ECO:0000256" key="1">
    <source>
        <dbReference type="SAM" id="Coils"/>
    </source>
</evidence>
<dbReference type="PANTHER" id="PTHR43681:SF1">
    <property type="entry name" value="SARCALUMENIN"/>
    <property type="match status" value="1"/>
</dbReference>
<dbReference type="PANTHER" id="PTHR43681">
    <property type="entry name" value="TRANSMEMBRANE GTPASE FZO"/>
    <property type="match status" value="1"/>
</dbReference>
<name>A0ABS5E2A4_9BURK</name>
<dbReference type="EMBL" id="JAGQDG010000008">
    <property type="protein sequence ID" value="MBQ0937547.1"/>
    <property type="molecule type" value="Genomic_DNA"/>
</dbReference>
<evidence type="ECO:0000313" key="4">
    <source>
        <dbReference type="Proteomes" id="UP000672097"/>
    </source>
</evidence>
<evidence type="ECO:0000259" key="2">
    <source>
        <dbReference type="Pfam" id="PF00350"/>
    </source>
</evidence>
<sequence length="743" mass="82227">MSFPNSLSNPRDLQPALAPLLDALAEWRMTMAGQMIVLESFLRDADLLTPDAANQCAGLRQRLATDRLVIAFVAEFARGKSELINAIFFADAGQRVLPATPGRTTKCPVELCWDEREPPRLALLPIDTRLRPETLADWRDMPEAWTTVELDTSDTNALVKSLSQVTATRYVSREQAHSLGLWSEEHPDDNPPSTADGRVEVPAWRHAVINYPHPLLKRGLVVVDTPGLNAIGTEPELTLSLLPSAHAVLFILGADTGVTRTDLAVWNQHLNDPSLARYVVLNKIDTLADPLATSMERQDLIERQCLSAADTLGVPRHRVFPVSARQALSARLQNDSFGLVGSKVPVLEKALRDELLPQRQRLLATAVISQVQSLQEQISRRLRELRRQNAEQMLELRALRGKSSGRIGMMLARVHSDTEEFNRCAARLTALKSVQQRMVRGALAHLDASHVRAAAERLQQAMGGGWFNLRAKPLFAETCRSLVEQIDRAAHDSVESQHMLTASFRQLNAEFGFTLEVAAPPDYAPLRDELGRIEQGYARYFGVGGRMRMNSQAFAEQFQRMLVSKLRIVFDQAASQLDAWNEAITAQLDGQFRDRRQSFRRRKENLERIQEATGELESRLVEVERVDQQLLEQADRAFVLTAALRLRAQQGPNPTAEPVAAAALAAAPVAAPEAAKNVLPAGIQMNIGEPDDAASQVDLYLPDLQLNFRTDQLDAALAPPPVAKPLGLVHSDGVRPSLDADLE</sequence>
<dbReference type="InterPro" id="IPR045063">
    <property type="entry name" value="Dynamin_N"/>
</dbReference>
<evidence type="ECO:0000313" key="3">
    <source>
        <dbReference type="EMBL" id="MBQ0937547.1"/>
    </source>
</evidence>
<gene>
    <name evidence="3" type="ORF">KAK11_19635</name>
</gene>
<feature type="domain" description="Dynamin N-terminal" evidence="2">
    <location>
        <begin position="70"/>
        <end position="283"/>
    </location>
</feature>
<dbReference type="InterPro" id="IPR051943">
    <property type="entry name" value="TRAFAC_Dynamin-like_GTPase"/>
</dbReference>
<dbReference type="Proteomes" id="UP000672097">
    <property type="component" value="Unassembled WGS sequence"/>
</dbReference>
<dbReference type="RefSeq" id="WP_210811120.1">
    <property type="nucleotide sequence ID" value="NZ_JAGQDG010000008.1"/>
</dbReference>
<keyword evidence="4" id="KW-1185">Reference proteome</keyword>
<dbReference type="SUPFAM" id="SSF52540">
    <property type="entry name" value="P-loop containing nucleoside triphosphate hydrolases"/>
    <property type="match status" value="1"/>
</dbReference>
<protein>
    <submittedName>
        <fullName evidence="3">Dynamin family protein</fullName>
    </submittedName>
</protein>
<reference evidence="3 4" key="1">
    <citation type="submission" date="2021-04" db="EMBL/GenBank/DDBJ databases">
        <title>The genome sequence of type strain Ideonella paludis KCTC 32238.</title>
        <authorList>
            <person name="Liu Y."/>
        </authorList>
    </citation>
    <scope>NUCLEOTIDE SEQUENCE [LARGE SCALE GENOMIC DNA]</scope>
    <source>
        <strain evidence="3 4">KCTC 32238</strain>
    </source>
</reference>
<accession>A0ABS5E2A4</accession>
<organism evidence="3 4">
    <name type="scientific">Ideonella paludis</name>
    <dbReference type="NCBI Taxonomy" id="1233411"/>
    <lineage>
        <taxon>Bacteria</taxon>
        <taxon>Pseudomonadati</taxon>
        <taxon>Pseudomonadota</taxon>
        <taxon>Betaproteobacteria</taxon>
        <taxon>Burkholderiales</taxon>
        <taxon>Sphaerotilaceae</taxon>
        <taxon>Ideonella</taxon>
    </lineage>
</organism>
<proteinExistence type="predicted"/>
<keyword evidence="1" id="KW-0175">Coiled coil</keyword>
<comment type="caution">
    <text evidence="3">The sequence shown here is derived from an EMBL/GenBank/DDBJ whole genome shotgun (WGS) entry which is preliminary data.</text>
</comment>
<dbReference type="InterPro" id="IPR027417">
    <property type="entry name" value="P-loop_NTPase"/>
</dbReference>